<dbReference type="Pfam" id="PF00270">
    <property type="entry name" value="DEAD"/>
    <property type="match status" value="1"/>
</dbReference>
<dbReference type="PANTHER" id="PTHR30580:SF0">
    <property type="entry name" value="PRIMOSOMAL PROTEIN N"/>
    <property type="match status" value="1"/>
</dbReference>
<dbReference type="EC" id="5.6.2.4" evidence="11"/>
<evidence type="ECO:0000256" key="1">
    <source>
        <dbReference type="ARBA" id="ARBA00022515"/>
    </source>
</evidence>
<evidence type="ECO:0000256" key="5">
    <source>
        <dbReference type="ARBA" id="ARBA00022801"/>
    </source>
</evidence>
<feature type="binding site" evidence="11">
    <location>
        <position position="453"/>
    </location>
    <ligand>
        <name>Zn(2+)</name>
        <dbReference type="ChEBI" id="CHEBI:29105"/>
        <label>1</label>
    </ligand>
</feature>
<keyword evidence="6 11" id="KW-0347">Helicase</keyword>
<feature type="domain" description="Helicase C-terminal" evidence="13">
    <location>
        <begin position="481"/>
        <end position="635"/>
    </location>
</feature>
<dbReference type="InterPro" id="IPR011545">
    <property type="entry name" value="DEAD/DEAH_box_helicase_dom"/>
</dbReference>
<feature type="binding site" evidence="11">
    <location>
        <position position="459"/>
    </location>
    <ligand>
        <name>Zn(2+)</name>
        <dbReference type="ChEBI" id="CHEBI:29105"/>
        <label>2</label>
    </ligand>
</feature>
<name>A0ABY5VDS2_9FIRM</name>
<keyword evidence="8 11" id="KW-0067">ATP-binding</keyword>
<accession>A0ABY5VDS2</accession>
<dbReference type="SMART" id="SM00490">
    <property type="entry name" value="HELICc"/>
    <property type="match status" value="1"/>
</dbReference>
<dbReference type="RefSeq" id="WP_028528805.1">
    <property type="nucleotide sequence ID" value="NZ_CABLBR010000015.1"/>
</dbReference>
<dbReference type="InterPro" id="IPR040498">
    <property type="entry name" value="PriA_CRR"/>
</dbReference>
<keyword evidence="5 11" id="KW-0378">Hydrolase</keyword>
<keyword evidence="2 11" id="KW-0235">DNA replication</keyword>
<evidence type="ECO:0000256" key="7">
    <source>
        <dbReference type="ARBA" id="ARBA00022833"/>
    </source>
</evidence>
<feature type="binding site" evidence="11">
    <location>
        <position position="479"/>
    </location>
    <ligand>
        <name>Zn(2+)</name>
        <dbReference type="ChEBI" id="CHEBI:29105"/>
        <label>2</label>
    </ligand>
</feature>
<evidence type="ECO:0000256" key="11">
    <source>
        <dbReference type="HAMAP-Rule" id="MF_00983"/>
    </source>
</evidence>
<comment type="subunit">
    <text evidence="11">Component of the replication restart primosome.</text>
</comment>
<keyword evidence="9 11" id="KW-0238">DNA-binding</keyword>
<dbReference type="InterPro" id="IPR042115">
    <property type="entry name" value="PriA_3primeBD_sf"/>
</dbReference>
<dbReference type="PROSITE" id="PS51194">
    <property type="entry name" value="HELICASE_CTER"/>
    <property type="match status" value="1"/>
</dbReference>
<dbReference type="SMART" id="SM00487">
    <property type="entry name" value="DEXDc"/>
    <property type="match status" value="1"/>
</dbReference>
<evidence type="ECO:0000313" key="15">
    <source>
        <dbReference type="Proteomes" id="UP001060164"/>
    </source>
</evidence>
<dbReference type="InterPro" id="IPR014001">
    <property type="entry name" value="Helicase_ATP-bd"/>
</dbReference>
<dbReference type="InterPro" id="IPR005259">
    <property type="entry name" value="PriA"/>
</dbReference>
<keyword evidence="15" id="KW-1185">Reference proteome</keyword>
<dbReference type="InterPro" id="IPR027417">
    <property type="entry name" value="P-loop_NTPase"/>
</dbReference>
<dbReference type="SUPFAM" id="SSF52540">
    <property type="entry name" value="P-loop containing nucleoside triphosphate hydrolases"/>
    <property type="match status" value="2"/>
</dbReference>
<sequence>MEKSYADVIVDITSEKLDRTFQYRIPEQLKSSVRIGMPVLVPFGRGNRMTNAYVVGITENAQFQEDRMKEIAAVPEHPVGVETRLIALASWMKETYGSAMIQALKTVLPMKQEIKTKQKRTIRLLQTQEEARGLLQECEKKHRTARARVIKALLERGELDYARALKELNITAAVLGPLSERGVISVESETQYRSPELPEFDEEPEPILSEEQRHAAGQILEEMNHYMPKPCLVYGITGSGKTRLYMELIDSVLRAGRQVIVLIPEIALTYQMAARFRRRFREKAAVIHSRMSQGERWDAFAQARNGQVQVMVGPRSALFTPFPNLGLIIIDEEHETSYKSEGTPRYHARETAVMRAALEDAAVVMGSATPSLEAYYRCLSGEYRLITLTQRFGNGVLPSVYTVDMREELSEGNTSIISRALRDAIQKRLDNREQTILFLNRRGYAGFLSCRSCGHVAKCPHCDVSLSLHRGGKMVCHYCGYTEAEVSVCPSCGSRFIGAFRAGTQQIEDMVRHMFPQAKVLRMDMDTTRKKDSYSEILSAFSRGDADILIGTQMIVKGHDFPRVTLVGVLAADLSLNADDYRCAERTFQLLVQAVGRAGRGESQGEAFIQTYQPEHYSIRAAVKQDYPAFYQEEIAYRMLMDYPPACAMMAVSGSGEDEEQLALAMQYIRKYIENVNRDDRLSIIGPADAAVSKIQDRYRKVLYMKHPQESYLAAVRMRTEQYMEINAGFRKLYIQFDLHS</sequence>
<feature type="binding site" evidence="11">
    <location>
        <position position="492"/>
    </location>
    <ligand>
        <name>Zn(2+)</name>
        <dbReference type="ChEBI" id="CHEBI:29105"/>
        <label>1</label>
    </ligand>
</feature>
<feature type="binding site" evidence="11">
    <location>
        <position position="462"/>
    </location>
    <ligand>
        <name>Zn(2+)</name>
        <dbReference type="ChEBI" id="CHEBI:29105"/>
        <label>2</label>
    </ligand>
</feature>
<dbReference type="CDD" id="cd17929">
    <property type="entry name" value="DEXHc_priA"/>
    <property type="match status" value="1"/>
</dbReference>
<comment type="cofactor">
    <cofactor evidence="11">
        <name>Zn(2+)</name>
        <dbReference type="ChEBI" id="CHEBI:29105"/>
    </cofactor>
    <text evidence="11">Binds 2 zinc ions per subunit.</text>
</comment>
<feature type="binding site" evidence="11">
    <location>
        <position position="450"/>
    </location>
    <ligand>
        <name>Zn(2+)</name>
        <dbReference type="ChEBI" id="CHEBI:29105"/>
        <label>1</label>
    </ligand>
</feature>
<feature type="domain" description="Helicase ATP-binding" evidence="12">
    <location>
        <begin position="222"/>
        <end position="388"/>
    </location>
</feature>
<evidence type="ECO:0000259" key="12">
    <source>
        <dbReference type="PROSITE" id="PS51192"/>
    </source>
</evidence>
<dbReference type="CDD" id="cd18804">
    <property type="entry name" value="SF2_C_priA"/>
    <property type="match status" value="1"/>
</dbReference>
<dbReference type="PROSITE" id="PS51192">
    <property type="entry name" value="HELICASE_ATP_BIND_1"/>
    <property type="match status" value="1"/>
</dbReference>
<dbReference type="InterPro" id="IPR041236">
    <property type="entry name" value="PriA_C"/>
</dbReference>
<comment type="catalytic activity">
    <reaction evidence="11">
        <text>ATP + H2O = ADP + phosphate + H(+)</text>
        <dbReference type="Rhea" id="RHEA:13065"/>
        <dbReference type="ChEBI" id="CHEBI:15377"/>
        <dbReference type="ChEBI" id="CHEBI:15378"/>
        <dbReference type="ChEBI" id="CHEBI:30616"/>
        <dbReference type="ChEBI" id="CHEBI:43474"/>
        <dbReference type="ChEBI" id="CHEBI:456216"/>
        <dbReference type="EC" id="5.6.2.4"/>
    </reaction>
</comment>
<dbReference type="HAMAP" id="MF_00983">
    <property type="entry name" value="PriA"/>
    <property type="match status" value="1"/>
</dbReference>
<evidence type="ECO:0000256" key="10">
    <source>
        <dbReference type="ARBA" id="ARBA00023235"/>
    </source>
</evidence>
<feature type="binding site" evidence="11">
    <location>
        <position position="476"/>
    </location>
    <ligand>
        <name>Zn(2+)</name>
        <dbReference type="ChEBI" id="CHEBI:29105"/>
        <label>2</label>
    </ligand>
</feature>
<organism evidence="14 15">
    <name type="scientific">Ruminococcus gauvreauii</name>
    <dbReference type="NCBI Taxonomy" id="438033"/>
    <lineage>
        <taxon>Bacteria</taxon>
        <taxon>Bacillati</taxon>
        <taxon>Bacillota</taxon>
        <taxon>Clostridia</taxon>
        <taxon>Eubacteriales</taxon>
        <taxon>Oscillospiraceae</taxon>
        <taxon>Ruminococcus</taxon>
    </lineage>
</organism>
<comment type="similarity">
    <text evidence="11">Belongs to the helicase family. PriA subfamily.</text>
</comment>
<dbReference type="Pfam" id="PF17764">
    <property type="entry name" value="PriA_3primeBD"/>
    <property type="match status" value="1"/>
</dbReference>
<evidence type="ECO:0000256" key="9">
    <source>
        <dbReference type="ARBA" id="ARBA00023125"/>
    </source>
</evidence>
<dbReference type="InterPro" id="IPR001650">
    <property type="entry name" value="Helicase_C-like"/>
</dbReference>
<dbReference type="Gene3D" id="3.40.1440.60">
    <property type="entry name" value="PriA, 3(prime) DNA-binding domain"/>
    <property type="match status" value="1"/>
</dbReference>
<evidence type="ECO:0000256" key="4">
    <source>
        <dbReference type="ARBA" id="ARBA00022741"/>
    </source>
</evidence>
<reference evidence="14" key="1">
    <citation type="journal article" date="2022" name="Cell">
        <title>Design, construction, and in vivo augmentation of a complex gut microbiome.</title>
        <authorList>
            <person name="Cheng A.G."/>
            <person name="Ho P.Y."/>
            <person name="Aranda-Diaz A."/>
            <person name="Jain S."/>
            <person name="Yu F.B."/>
            <person name="Meng X."/>
            <person name="Wang M."/>
            <person name="Iakiviak M."/>
            <person name="Nagashima K."/>
            <person name="Zhao A."/>
            <person name="Murugkar P."/>
            <person name="Patil A."/>
            <person name="Atabakhsh K."/>
            <person name="Weakley A."/>
            <person name="Yan J."/>
            <person name="Brumbaugh A.R."/>
            <person name="Higginbottom S."/>
            <person name="Dimas A."/>
            <person name="Shiver A.L."/>
            <person name="Deutschbauer A."/>
            <person name="Neff N."/>
            <person name="Sonnenburg J.L."/>
            <person name="Huang K.C."/>
            <person name="Fischbach M.A."/>
        </authorList>
    </citation>
    <scope>NUCLEOTIDE SEQUENCE</scope>
    <source>
        <strain evidence="14">DSM 19829</strain>
    </source>
</reference>
<gene>
    <name evidence="11 14" type="primary">priA</name>
    <name evidence="14" type="ORF">NQ502_14000</name>
</gene>
<keyword evidence="3 11" id="KW-0479">Metal-binding</keyword>
<evidence type="ECO:0000256" key="2">
    <source>
        <dbReference type="ARBA" id="ARBA00022705"/>
    </source>
</evidence>
<keyword evidence="10 11" id="KW-0413">Isomerase</keyword>
<dbReference type="NCBIfam" id="TIGR00595">
    <property type="entry name" value="priA"/>
    <property type="match status" value="1"/>
</dbReference>
<proteinExistence type="inferred from homology"/>
<dbReference type="InterPro" id="IPR041222">
    <property type="entry name" value="PriA_3primeBD"/>
</dbReference>
<keyword evidence="7 11" id="KW-0862">Zinc</keyword>
<dbReference type="PANTHER" id="PTHR30580">
    <property type="entry name" value="PRIMOSOMAL PROTEIN N"/>
    <property type="match status" value="1"/>
</dbReference>
<dbReference type="Pfam" id="PF00271">
    <property type="entry name" value="Helicase_C"/>
    <property type="match status" value="1"/>
</dbReference>
<dbReference type="Gene3D" id="3.40.50.300">
    <property type="entry name" value="P-loop containing nucleotide triphosphate hydrolases"/>
    <property type="match status" value="2"/>
</dbReference>
<dbReference type="Pfam" id="PF18319">
    <property type="entry name" value="Zn_ribbon_PriA"/>
    <property type="match status" value="1"/>
</dbReference>
<evidence type="ECO:0000256" key="6">
    <source>
        <dbReference type="ARBA" id="ARBA00022806"/>
    </source>
</evidence>
<keyword evidence="4 11" id="KW-0547">Nucleotide-binding</keyword>
<evidence type="ECO:0000313" key="14">
    <source>
        <dbReference type="EMBL" id="UWP58487.1"/>
    </source>
</evidence>
<evidence type="ECO:0000256" key="8">
    <source>
        <dbReference type="ARBA" id="ARBA00022840"/>
    </source>
</evidence>
<dbReference type="Proteomes" id="UP001060164">
    <property type="component" value="Chromosome"/>
</dbReference>
<feature type="binding site" evidence="11">
    <location>
        <position position="489"/>
    </location>
    <ligand>
        <name>Zn(2+)</name>
        <dbReference type="ChEBI" id="CHEBI:29105"/>
        <label>1</label>
    </ligand>
</feature>
<evidence type="ECO:0000256" key="3">
    <source>
        <dbReference type="ARBA" id="ARBA00022723"/>
    </source>
</evidence>
<dbReference type="EMBL" id="CP102290">
    <property type="protein sequence ID" value="UWP58487.1"/>
    <property type="molecule type" value="Genomic_DNA"/>
</dbReference>
<comment type="function">
    <text evidence="11">Initiates the restart of stalled replication forks, which reloads the replicative helicase on sites other than the origin of replication. Recognizes and binds to abandoned replication forks and remodels them to uncover a helicase loading site. Promotes assembly of the primosome at these replication forks.</text>
</comment>
<keyword evidence="1 11" id="KW-0639">Primosome</keyword>
<protein>
    <recommendedName>
        <fullName evidence="11">Replication restart protein PriA</fullName>
    </recommendedName>
    <alternativeName>
        <fullName evidence="11">ATP-dependent DNA helicase PriA</fullName>
        <ecNumber evidence="11">5.6.2.4</ecNumber>
    </alternativeName>
    <alternativeName>
        <fullName evidence="11">DNA 3'-5' helicase PriA</fullName>
    </alternativeName>
</protein>
<dbReference type="Pfam" id="PF18074">
    <property type="entry name" value="PriA_C"/>
    <property type="match status" value="1"/>
</dbReference>
<evidence type="ECO:0000259" key="13">
    <source>
        <dbReference type="PROSITE" id="PS51194"/>
    </source>
</evidence>
<comment type="catalytic activity">
    <reaction evidence="11">
        <text>Couples ATP hydrolysis with the unwinding of duplex DNA by translocating in the 3'-5' direction.</text>
        <dbReference type="EC" id="5.6.2.4"/>
    </reaction>
</comment>